<dbReference type="NCBIfam" id="TIGR00212">
    <property type="entry name" value="hemC"/>
    <property type="match status" value="1"/>
</dbReference>
<dbReference type="EC" id="2.5.1.61" evidence="6"/>
<comment type="function">
    <text evidence="1 6">Tetrapolymerization of the monopyrrole PBG into the hydroxymethylbilane pre-uroporphyrinogen in several discrete steps.</text>
</comment>
<dbReference type="SUPFAM" id="SSF54782">
    <property type="entry name" value="Porphobilinogen deaminase (hydroxymethylbilane synthase), C-terminal domain"/>
    <property type="match status" value="1"/>
</dbReference>
<comment type="subunit">
    <text evidence="6">Monomer.</text>
</comment>
<dbReference type="GO" id="GO:0004418">
    <property type="term" value="F:hydroxymethylbilane synthase activity"/>
    <property type="evidence" value="ECO:0007669"/>
    <property type="project" value="UniProtKB-UniRule"/>
</dbReference>
<dbReference type="eggNOG" id="COG0181">
    <property type="taxonomic scope" value="Bacteria"/>
</dbReference>
<dbReference type="RefSeq" id="WP_012229615.1">
    <property type="nucleotide sequence ID" value="NZ_HG422565.1"/>
</dbReference>
<evidence type="ECO:0000259" key="9">
    <source>
        <dbReference type="Pfam" id="PF03900"/>
    </source>
</evidence>
<evidence type="ECO:0000256" key="1">
    <source>
        <dbReference type="ARBA" id="ARBA00002869"/>
    </source>
</evidence>
<dbReference type="PANTHER" id="PTHR11557">
    <property type="entry name" value="PORPHOBILINOGEN DEAMINASE"/>
    <property type="match status" value="1"/>
</dbReference>
<gene>
    <name evidence="6 10" type="primary">hemC</name>
    <name evidence="10" type="ORF">BN381_60042</name>
</gene>
<dbReference type="GO" id="GO:0006782">
    <property type="term" value="P:protoporphyrinogen IX biosynthetic process"/>
    <property type="evidence" value="ECO:0007669"/>
    <property type="project" value="UniProtKB-UniRule"/>
</dbReference>
<dbReference type="HAMAP" id="MF_00260">
    <property type="entry name" value="Porphobil_deam"/>
    <property type="match status" value="1"/>
</dbReference>
<dbReference type="HOGENOM" id="CLU_019704_1_0_11"/>
<dbReference type="STRING" id="1229780.BN381_60042"/>
<accession>R4Z327</accession>
<dbReference type="PANTHER" id="PTHR11557:SF0">
    <property type="entry name" value="PORPHOBILINOGEN DEAMINASE"/>
    <property type="match status" value="1"/>
</dbReference>
<comment type="miscellaneous">
    <text evidence="6">The porphobilinogen subunits are added to the dipyrromethane group.</text>
</comment>
<feature type="domain" description="Porphobilinogen deaminase N-terminal" evidence="8">
    <location>
        <begin position="13"/>
        <end position="214"/>
    </location>
</feature>
<protein>
    <recommendedName>
        <fullName evidence="6">Porphobilinogen deaminase</fullName>
        <shortName evidence="6">PBG</shortName>
        <ecNumber evidence="6">2.5.1.61</ecNumber>
    </recommendedName>
    <alternativeName>
        <fullName evidence="6">Hydroxymethylbilane synthase</fullName>
        <shortName evidence="6">HMBS</shortName>
    </alternativeName>
    <alternativeName>
        <fullName evidence="6">Pre-uroporphyrinogen synthase</fullName>
    </alternativeName>
</protein>
<comment type="catalytic activity">
    <reaction evidence="5 6">
        <text>4 porphobilinogen + H2O = hydroxymethylbilane + 4 NH4(+)</text>
        <dbReference type="Rhea" id="RHEA:13185"/>
        <dbReference type="ChEBI" id="CHEBI:15377"/>
        <dbReference type="ChEBI" id="CHEBI:28938"/>
        <dbReference type="ChEBI" id="CHEBI:57845"/>
        <dbReference type="ChEBI" id="CHEBI:58126"/>
        <dbReference type="EC" id="2.5.1.61"/>
    </reaction>
</comment>
<evidence type="ECO:0000256" key="6">
    <source>
        <dbReference type="HAMAP-Rule" id="MF_00260"/>
    </source>
</evidence>
<feature type="coiled-coil region" evidence="7">
    <location>
        <begin position="24"/>
        <end position="51"/>
    </location>
</feature>
<organism evidence="10 11">
    <name type="scientific">Candidatus Neomicrothrix parvicella RN1</name>
    <dbReference type="NCBI Taxonomy" id="1229780"/>
    <lineage>
        <taxon>Bacteria</taxon>
        <taxon>Bacillati</taxon>
        <taxon>Actinomycetota</taxon>
        <taxon>Acidimicrobiia</taxon>
        <taxon>Acidimicrobiales</taxon>
        <taxon>Microthrixaceae</taxon>
        <taxon>Candidatus Neomicrothrix</taxon>
    </lineage>
</organism>
<comment type="caution">
    <text evidence="10">The sequence shown here is derived from an EMBL/GenBank/DDBJ whole genome shotgun (WGS) entry which is preliminary data.</text>
</comment>
<evidence type="ECO:0000256" key="2">
    <source>
        <dbReference type="ARBA" id="ARBA00005638"/>
    </source>
</evidence>
<dbReference type="Proteomes" id="UP000018291">
    <property type="component" value="Unassembled WGS sequence"/>
</dbReference>
<evidence type="ECO:0000256" key="4">
    <source>
        <dbReference type="ARBA" id="ARBA00023244"/>
    </source>
</evidence>
<evidence type="ECO:0000256" key="7">
    <source>
        <dbReference type="SAM" id="Coils"/>
    </source>
</evidence>
<dbReference type="AlphaFoldDB" id="R4Z327"/>
<comment type="cofactor">
    <cofactor evidence="6">
        <name>dipyrromethane</name>
        <dbReference type="ChEBI" id="CHEBI:60342"/>
    </cofactor>
    <text evidence="6">Binds 1 dipyrromethane group covalently.</text>
</comment>
<feature type="modified residue" description="S-(dipyrrolylmethanemethyl)cysteine" evidence="6">
    <location>
        <position position="244"/>
    </location>
</feature>
<evidence type="ECO:0000256" key="3">
    <source>
        <dbReference type="ARBA" id="ARBA00022679"/>
    </source>
</evidence>
<dbReference type="Gene3D" id="3.30.160.40">
    <property type="entry name" value="Porphobilinogen deaminase, C-terminal domain"/>
    <property type="match status" value="1"/>
</dbReference>
<dbReference type="InterPro" id="IPR000860">
    <property type="entry name" value="HemC"/>
</dbReference>
<feature type="domain" description="Porphobilinogen deaminase C-terminal" evidence="9">
    <location>
        <begin position="228"/>
        <end position="298"/>
    </location>
</feature>
<keyword evidence="3 6" id="KW-0808">Transferase</keyword>
<dbReference type="InterPro" id="IPR036803">
    <property type="entry name" value="Porphobilinogen_deaminase_C_sf"/>
</dbReference>
<dbReference type="InterPro" id="IPR022417">
    <property type="entry name" value="Porphobilin_deaminase_N"/>
</dbReference>
<comment type="similarity">
    <text evidence="2 6">Belongs to the HMBS family.</text>
</comment>
<evidence type="ECO:0000256" key="5">
    <source>
        <dbReference type="ARBA" id="ARBA00048169"/>
    </source>
</evidence>
<evidence type="ECO:0000313" key="11">
    <source>
        <dbReference type="Proteomes" id="UP000018291"/>
    </source>
</evidence>
<dbReference type="SUPFAM" id="SSF53850">
    <property type="entry name" value="Periplasmic binding protein-like II"/>
    <property type="match status" value="1"/>
</dbReference>
<keyword evidence="7" id="KW-0175">Coiled coil</keyword>
<sequence>MSGSPHSQRELAVRLATRASPLARWQAEATAEALRAANDNLDAELVEVSTEGDRRLDVPLEVIGGKGVFVKEVQAALLDGRADVAVHSAKDLPAIGPEGLVLAAFLPRGDPRDAMAGARMIDLPTGARVGTGSARRKTQLLDLRPDLDVVGLRGNIATRLARVGELDAIVVAFAALQRLGLDDRADEVLAPAMFCPQVGQGAVAVECRADDGATLAALRAVDHAPTRTCVEAERAFLRELGGDCTLPAGAHAALDGPRLRIAGVLDVGAARPARATLTGVASGDSPAALGVELARKLLAARSR</sequence>
<dbReference type="InterPro" id="IPR022418">
    <property type="entry name" value="Porphobilinogen_deaminase_C"/>
</dbReference>
<dbReference type="OrthoDB" id="9810298at2"/>
<keyword evidence="11" id="KW-1185">Reference proteome</keyword>
<proteinExistence type="inferred from homology"/>
<dbReference type="GO" id="GO:0005737">
    <property type="term" value="C:cytoplasm"/>
    <property type="evidence" value="ECO:0007669"/>
    <property type="project" value="UniProtKB-UniRule"/>
</dbReference>
<dbReference type="PRINTS" id="PR00151">
    <property type="entry name" value="PORPHBDMNASE"/>
</dbReference>
<evidence type="ECO:0000259" key="8">
    <source>
        <dbReference type="Pfam" id="PF01379"/>
    </source>
</evidence>
<dbReference type="Pfam" id="PF03900">
    <property type="entry name" value="Porphobil_deamC"/>
    <property type="match status" value="1"/>
</dbReference>
<dbReference type="Gene3D" id="3.40.190.10">
    <property type="entry name" value="Periplasmic binding protein-like II"/>
    <property type="match status" value="2"/>
</dbReference>
<reference evidence="10 11" key="1">
    <citation type="journal article" date="2013" name="ISME J.">
        <title>Metabolic model for the filamentous 'Candidatus Microthrix parvicella' based on genomic and metagenomic analyses.</title>
        <authorList>
            <person name="Jon McIlroy S."/>
            <person name="Kristiansen R."/>
            <person name="Albertsen M."/>
            <person name="Michael Karst S."/>
            <person name="Rossetti S."/>
            <person name="Lund Nielsen J."/>
            <person name="Tandoi V."/>
            <person name="James Seviour R."/>
            <person name="Nielsen P.H."/>
        </authorList>
    </citation>
    <scope>NUCLEOTIDE SEQUENCE [LARGE SCALE GENOMIC DNA]</scope>
    <source>
        <strain evidence="10 11">RN1</strain>
    </source>
</reference>
<keyword evidence="4 6" id="KW-0627">Porphyrin biosynthesis</keyword>
<dbReference type="PIRSF" id="PIRSF001438">
    <property type="entry name" value="4pyrrol_synth_OHMeBilane_synth"/>
    <property type="match status" value="1"/>
</dbReference>
<dbReference type="EMBL" id="CANL01000056">
    <property type="protein sequence ID" value="CCM65138.1"/>
    <property type="molecule type" value="Genomic_DNA"/>
</dbReference>
<dbReference type="Pfam" id="PF01379">
    <property type="entry name" value="Porphobil_deam"/>
    <property type="match status" value="1"/>
</dbReference>
<evidence type="ECO:0000313" key="10">
    <source>
        <dbReference type="EMBL" id="CCM65138.1"/>
    </source>
</evidence>
<name>R4Z327_9ACTN</name>